<feature type="transmembrane region" description="Helical" evidence="5">
    <location>
        <begin position="98"/>
        <end position="120"/>
    </location>
</feature>
<gene>
    <name evidence="6" type="ORF">CLIT_16c00130</name>
</gene>
<evidence type="ECO:0000256" key="3">
    <source>
        <dbReference type="ARBA" id="ARBA00022989"/>
    </source>
</evidence>
<evidence type="ECO:0000313" key="7">
    <source>
        <dbReference type="Proteomes" id="UP000027946"/>
    </source>
</evidence>
<accession>A0A069RE99</accession>
<dbReference type="PANTHER" id="PTHR39344">
    <property type="entry name" value="UPF0182 PROTEIN SLL1060"/>
    <property type="match status" value="1"/>
</dbReference>
<keyword evidence="2 5" id="KW-0812">Transmembrane</keyword>
<dbReference type="AlphaFoldDB" id="A0A069RE99"/>
<comment type="similarity">
    <text evidence="5">Belongs to the UPF0182 family.</text>
</comment>
<dbReference type="RefSeq" id="WP_052636244.1">
    <property type="nucleotide sequence ID" value="NZ_FSRH01000020.1"/>
</dbReference>
<feature type="transmembrane region" description="Helical" evidence="5">
    <location>
        <begin position="49"/>
        <end position="73"/>
    </location>
</feature>
<dbReference type="OrthoDB" id="9763654at2"/>
<keyword evidence="1 5" id="KW-1003">Cell membrane</keyword>
<dbReference type="eggNOG" id="COG1615">
    <property type="taxonomic scope" value="Bacteria"/>
</dbReference>
<dbReference type="Proteomes" id="UP000027946">
    <property type="component" value="Unassembled WGS sequence"/>
</dbReference>
<name>A0A069RE99_PEPLI</name>
<evidence type="ECO:0000256" key="1">
    <source>
        <dbReference type="ARBA" id="ARBA00022475"/>
    </source>
</evidence>
<evidence type="ECO:0000256" key="2">
    <source>
        <dbReference type="ARBA" id="ARBA00022692"/>
    </source>
</evidence>
<dbReference type="GO" id="GO:0005886">
    <property type="term" value="C:plasma membrane"/>
    <property type="evidence" value="ECO:0007669"/>
    <property type="project" value="UniProtKB-SubCell"/>
</dbReference>
<dbReference type="PANTHER" id="PTHR39344:SF1">
    <property type="entry name" value="UPF0182 PROTEIN SLL1060"/>
    <property type="match status" value="1"/>
</dbReference>
<evidence type="ECO:0000256" key="4">
    <source>
        <dbReference type="ARBA" id="ARBA00023136"/>
    </source>
</evidence>
<keyword evidence="4 5" id="KW-0472">Membrane</keyword>
<dbReference type="EMBL" id="JJMM01000016">
    <property type="protein sequence ID" value="KDR94515.1"/>
    <property type="molecule type" value="Genomic_DNA"/>
</dbReference>
<feature type="transmembrane region" description="Helical" evidence="5">
    <location>
        <begin position="288"/>
        <end position="306"/>
    </location>
</feature>
<feature type="transmembrane region" description="Helical" evidence="5">
    <location>
        <begin position="261"/>
        <end position="281"/>
    </location>
</feature>
<dbReference type="STRING" id="1121324.CLIT_16c00130"/>
<protein>
    <recommendedName>
        <fullName evidence="5">UPF0182 protein CLIT_16c00130</fullName>
    </recommendedName>
</protein>
<dbReference type="InterPro" id="IPR005372">
    <property type="entry name" value="UPF0182"/>
</dbReference>
<dbReference type="HAMAP" id="MF_01600">
    <property type="entry name" value="UPF0182"/>
    <property type="match status" value="1"/>
</dbReference>
<keyword evidence="7" id="KW-1185">Reference proteome</keyword>
<sequence length="920" mass="104923">MISNKKRAILFVILGFILVAASSFSKLVDFLADYNWFKEVGYTSVYLKQVFAKLIVGIPFFVVFSTFIFLYLMGIKKSYYSHMNIVADQEHEKPMNRIMLLVSVLLGSGYSFSISSKFWIEILKFVNSTGFGVDDPLFSRDIGFYVFKLPLINEIFNSLTGFLVFLLIITAVFYFIMISMNPGGEGKKFDRKIEMDIRRFRSIEPTPKKILSLAINQIIVIGIVFFIIVALRSYLAAFNLLYSPRGVAYGASYTDVNVTLWVYRIQMVLSVISAILIVYAYKKNTLKIALVGPILIMALTIVSSGVETAVQNFIVSPNELAKEKEYIDYNIKYTKKAYALDDIVEEDFAAEQKITAQDIIENGETIKNISINDIRPTKDIYKQIQGIRTYYKFNDIDVDRYLIDGSITQVFIGARELDKENLQSRTWLNEHLKYTHGYGIVMSPVNEITSSGQPKLIIKNIPPVSSAQGLDVKRPEVYFGEMANGYVVVNTTEKEFDYPKGDTNAVTEYEGKAGVKLNFLNRLIYSINQGSLKFFVSGGIDSDSKIILNRNIMGRVKKIAPFLEFEQDAYVVLSDEGKLYWIIDGYTYTDKYPYSEPFDKTGLNYMRNSFKVVIDAYDGTTDFYLVDENDPMINTYSKIFKGLFKPMASMPADIKSHVRYPQKYFNIQAQMYQDYHMNNTEVFYNKEDRWQIAREVFENQNEPIQMEPSYITFKLPQEEKAEFLLTIPYTPKQKQNMVSFMVARNDGDKYGQMIIYRLPKNKNIIGPYQVESKIDNEPEISTRLTQWGTGGSKVVRGHLLTIPLENSVLYVEPLYIKSDSADSIPEVKKIIVAYEDQVVMADSLQQGLDIIFGEGQAQVPEAPDETGGDVVSETTADIISEAAGLYEQAQQALRNANWSLYGEKMEALGEAIRKLEEMDQ</sequence>
<keyword evidence="3 5" id="KW-1133">Transmembrane helix</keyword>
<comment type="subcellular location">
    <subcellularLocation>
        <location evidence="5">Cell membrane</location>
        <topology evidence="5">Multi-pass membrane protein</topology>
    </subcellularLocation>
</comment>
<comment type="caution">
    <text evidence="5">Lacks conserved residue(s) required for the propagation of feature annotation.</text>
</comment>
<comment type="caution">
    <text evidence="6">The sequence shown here is derived from an EMBL/GenBank/DDBJ whole genome shotgun (WGS) entry which is preliminary data.</text>
</comment>
<evidence type="ECO:0000256" key="5">
    <source>
        <dbReference type="HAMAP-Rule" id="MF_01600"/>
    </source>
</evidence>
<organism evidence="6 7">
    <name type="scientific">Peptoclostridium litorale DSM 5388</name>
    <dbReference type="NCBI Taxonomy" id="1121324"/>
    <lineage>
        <taxon>Bacteria</taxon>
        <taxon>Bacillati</taxon>
        <taxon>Bacillota</taxon>
        <taxon>Clostridia</taxon>
        <taxon>Peptostreptococcales</taxon>
        <taxon>Peptoclostridiaceae</taxon>
        <taxon>Peptoclostridium</taxon>
    </lineage>
</organism>
<dbReference type="GO" id="GO:0005576">
    <property type="term" value="C:extracellular region"/>
    <property type="evidence" value="ECO:0007669"/>
    <property type="project" value="TreeGrafter"/>
</dbReference>
<evidence type="ECO:0000313" key="6">
    <source>
        <dbReference type="EMBL" id="KDR94515.1"/>
    </source>
</evidence>
<reference evidence="6 7" key="1">
    <citation type="submission" date="2014-03" db="EMBL/GenBank/DDBJ databases">
        <title>Genome sequence of Clostridium litorale W6, DSM 5388.</title>
        <authorList>
            <person name="Poehlein A."/>
            <person name="Jagirdar A."/>
            <person name="Khonsari B."/>
            <person name="Chibani C.M."/>
            <person name="Gutierrez Gutierrez D.A."/>
            <person name="Davydova E."/>
            <person name="Alghaithi H.S."/>
            <person name="Nair K.P."/>
            <person name="Dhamotharan K."/>
            <person name="Chandran L."/>
            <person name="G W."/>
            <person name="Daniel R."/>
        </authorList>
    </citation>
    <scope>NUCLEOTIDE SEQUENCE [LARGE SCALE GENOMIC DNA]</scope>
    <source>
        <strain evidence="6 7">W6</strain>
    </source>
</reference>
<feature type="transmembrane region" description="Helical" evidence="5">
    <location>
        <begin position="218"/>
        <end position="241"/>
    </location>
</feature>
<feature type="transmembrane region" description="Helical" evidence="5">
    <location>
        <begin position="155"/>
        <end position="178"/>
    </location>
</feature>
<proteinExistence type="inferred from homology"/>
<dbReference type="Pfam" id="PF03699">
    <property type="entry name" value="UPF0182"/>
    <property type="match status" value="1"/>
</dbReference>